<dbReference type="Pfam" id="PF10387">
    <property type="entry name" value="DUF2442"/>
    <property type="match status" value="1"/>
</dbReference>
<dbReference type="InterPro" id="IPR036782">
    <property type="entry name" value="NE0471-like_N"/>
</dbReference>
<dbReference type="AlphaFoldDB" id="A0A936NBG2"/>
<evidence type="ECO:0000313" key="2">
    <source>
        <dbReference type="Proteomes" id="UP000727993"/>
    </source>
</evidence>
<sequence length="78" mass="8243">MFSDGLARELDFAGSLPGMLATVDEDSVFATASVDPVAGTVSWPTGVDLDPDVLHGDYESAGAVDPRLVSEYRLQDAR</sequence>
<dbReference type="Proteomes" id="UP000727993">
    <property type="component" value="Unassembled WGS sequence"/>
</dbReference>
<reference evidence="1 2" key="1">
    <citation type="submission" date="2020-10" db="EMBL/GenBank/DDBJ databases">
        <title>Connecting structure to function with the recovery of over 1000 high-quality activated sludge metagenome-assembled genomes encoding full-length rRNA genes using long-read sequencing.</title>
        <authorList>
            <person name="Singleton C.M."/>
            <person name="Petriglieri F."/>
            <person name="Kristensen J.M."/>
            <person name="Kirkegaard R.H."/>
            <person name="Michaelsen T.Y."/>
            <person name="Andersen M.H."/>
            <person name="Karst S.M."/>
            <person name="Dueholm M.S."/>
            <person name="Nielsen P.H."/>
            <person name="Albertsen M."/>
        </authorList>
    </citation>
    <scope>NUCLEOTIDE SEQUENCE [LARGE SCALE GENOMIC DNA]</scope>
    <source>
        <strain evidence="1">Lyne_18-Q3-R50-59_MAXAC.006</strain>
    </source>
</reference>
<comment type="caution">
    <text evidence="1">The sequence shown here is derived from an EMBL/GenBank/DDBJ whole genome shotgun (WGS) entry which is preliminary data.</text>
</comment>
<gene>
    <name evidence="1" type="ORF">IPN02_03825</name>
</gene>
<dbReference type="Gene3D" id="3.30.2020.10">
    <property type="entry name" value="NE0471-like N-terminal domain"/>
    <property type="match status" value="1"/>
</dbReference>
<name>A0A936NBG2_9ACTN</name>
<organism evidence="1 2">
    <name type="scientific">Candidatus Neomicrothrix subdominans</name>
    <dbReference type="NCBI Taxonomy" id="2954438"/>
    <lineage>
        <taxon>Bacteria</taxon>
        <taxon>Bacillati</taxon>
        <taxon>Actinomycetota</taxon>
        <taxon>Acidimicrobiia</taxon>
        <taxon>Acidimicrobiales</taxon>
        <taxon>Microthrixaceae</taxon>
        <taxon>Candidatus Neomicrothrix</taxon>
    </lineage>
</organism>
<evidence type="ECO:0000313" key="1">
    <source>
        <dbReference type="EMBL" id="MBK9296001.1"/>
    </source>
</evidence>
<accession>A0A936NBG2</accession>
<protein>
    <submittedName>
        <fullName evidence="1">DUF2442 domain-containing protein</fullName>
    </submittedName>
</protein>
<dbReference type="SUPFAM" id="SSF143880">
    <property type="entry name" value="NE0471 N-terminal domain-like"/>
    <property type="match status" value="1"/>
</dbReference>
<dbReference type="EMBL" id="JADJZA010000001">
    <property type="protein sequence ID" value="MBK9296001.1"/>
    <property type="molecule type" value="Genomic_DNA"/>
</dbReference>
<proteinExistence type="predicted"/>
<dbReference type="InterPro" id="IPR018841">
    <property type="entry name" value="DUF2442"/>
</dbReference>